<protein>
    <submittedName>
        <fullName evidence="1">IS66 Orf2 like protein</fullName>
    </submittedName>
</protein>
<evidence type="ECO:0000313" key="1">
    <source>
        <dbReference type="EMBL" id="OIQ76307.1"/>
    </source>
</evidence>
<dbReference type="InterPro" id="IPR008878">
    <property type="entry name" value="Transposase_IS66_Orf2"/>
</dbReference>
<comment type="caution">
    <text evidence="1">The sequence shown here is derived from an EMBL/GenBank/DDBJ whole genome shotgun (WGS) entry which is preliminary data.</text>
</comment>
<dbReference type="Pfam" id="PF05717">
    <property type="entry name" value="TnpB_IS66"/>
    <property type="match status" value="1"/>
</dbReference>
<dbReference type="NCBIfam" id="NF033819">
    <property type="entry name" value="IS66_TnpB"/>
    <property type="match status" value="1"/>
</dbReference>
<dbReference type="PANTHER" id="PTHR36455">
    <property type="match status" value="1"/>
</dbReference>
<dbReference type="PANTHER" id="PTHR36455:SF1">
    <property type="entry name" value="BLR8292 PROTEIN"/>
    <property type="match status" value="1"/>
</dbReference>
<dbReference type="AlphaFoldDB" id="A0A1J5QFK5"/>
<proteinExistence type="predicted"/>
<name>A0A1J5QFK5_9ZZZZ</name>
<dbReference type="EMBL" id="MLJW01001905">
    <property type="protein sequence ID" value="OIQ76307.1"/>
    <property type="molecule type" value="Genomic_DNA"/>
</dbReference>
<gene>
    <name evidence="1" type="ORF">GALL_420150</name>
</gene>
<accession>A0A1J5QFK5</accession>
<reference evidence="1" key="1">
    <citation type="submission" date="2016-10" db="EMBL/GenBank/DDBJ databases">
        <title>Sequence of Gallionella enrichment culture.</title>
        <authorList>
            <person name="Poehlein A."/>
            <person name="Muehling M."/>
            <person name="Daniel R."/>
        </authorList>
    </citation>
    <scope>NUCLEOTIDE SEQUENCE</scope>
</reference>
<sequence>MVARVAGVTPMIRVEAIWLAVGASDLRGGIDRLLGLVISRFGSAQRHHAYVFANRRATRLKVLVFDGAGMWLCTRRLQEGSFAWPQDSEAAPSLSPQQWAWLVAGLPWQRMAAQASVGAIRRV</sequence>
<organism evidence="1">
    <name type="scientific">mine drainage metagenome</name>
    <dbReference type="NCBI Taxonomy" id="410659"/>
    <lineage>
        <taxon>unclassified sequences</taxon>
        <taxon>metagenomes</taxon>
        <taxon>ecological metagenomes</taxon>
    </lineage>
</organism>